<proteinExistence type="predicted"/>
<dbReference type="Gene3D" id="1.10.10.10">
    <property type="entry name" value="Winged helix-like DNA-binding domain superfamily/Winged helix DNA-binding domain"/>
    <property type="match status" value="1"/>
</dbReference>
<dbReference type="CDD" id="cd06170">
    <property type="entry name" value="LuxR_C_like"/>
    <property type="match status" value="1"/>
</dbReference>
<dbReference type="InterPro" id="IPR027417">
    <property type="entry name" value="P-loop_NTPase"/>
</dbReference>
<dbReference type="PANTHER" id="PTHR47691:SF3">
    <property type="entry name" value="HTH-TYPE TRANSCRIPTIONAL REGULATOR RV0890C-RELATED"/>
    <property type="match status" value="1"/>
</dbReference>
<reference evidence="2" key="1">
    <citation type="submission" date="2020-02" db="EMBL/GenBank/DDBJ databases">
        <authorList>
            <person name="Meier V. D."/>
        </authorList>
    </citation>
    <scope>NUCLEOTIDE SEQUENCE</scope>
    <source>
        <strain evidence="2">AVDCRST_MAG58</strain>
    </source>
</reference>
<dbReference type="Pfam" id="PF25872">
    <property type="entry name" value="HTH_77"/>
    <property type="match status" value="1"/>
</dbReference>
<dbReference type="GO" id="GO:0016887">
    <property type="term" value="F:ATP hydrolysis activity"/>
    <property type="evidence" value="ECO:0007669"/>
    <property type="project" value="InterPro"/>
</dbReference>
<dbReference type="Pfam" id="PF00196">
    <property type="entry name" value="GerE"/>
    <property type="match status" value="1"/>
</dbReference>
<dbReference type="SUPFAM" id="SSF48452">
    <property type="entry name" value="TPR-like"/>
    <property type="match status" value="1"/>
</dbReference>
<dbReference type="PRINTS" id="PR00364">
    <property type="entry name" value="DISEASERSIST"/>
</dbReference>
<dbReference type="InterPro" id="IPR049945">
    <property type="entry name" value="AAA_22"/>
</dbReference>
<evidence type="ECO:0000313" key="2">
    <source>
        <dbReference type="EMBL" id="CAA9445905.1"/>
    </source>
</evidence>
<dbReference type="SUPFAM" id="SSF52540">
    <property type="entry name" value="P-loop containing nucleoside triphosphate hydrolases"/>
    <property type="match status" value="1"/>
</dbReference>
<dbReference type="GO" id="GO:0006355">
    <property type="term" value="P:regulation of DNA-templated transcription"/>
    <property type="evidence" value="ECO:0007669"/>
    <property type="project" value="InterPro"/>
</dbReference>
<dbReference type="Pfam" id="PF13401">
    <property type="entry name" value="AAA_22"/>
    <property type="match status" value="1"/>
</dbReference>
<dbReference type="InterPro" id="IPR000792">
    <property type="entry name" value="Tscrpt_reg_LuxR_C"/>
</dbReference>
<protein>
    <submittedName>
        <fullName evidence="2">Signal transduction response regulator / Disease resistance domain-containing protein</fullName>
    </submittedName>
</protein>
<dbReference type="Gene3D" id="1.25.40.10">
    <property type="entry name" value="Tetratricopeptide repeat domain"/>
    <property type="match status" value="1"/>
</dbReference>
<gene>
    <name evidence="2" type="ORF">AVDCRST_MAG58-400</name>
</gene>
<dbReference type="SUPFAM" id="SSF46894">
    <property type="entry name" value="C-terminal effector domain of the bipartite response regulators"/>
    <property type="match status" value="1"/>
</dbReference>
<sequence length="787" mass="84933">MPDTPRPAPEGTAGDPVVERPNNLPIALSSFVGRGREISEVEALLAGNRLLTLTGPGGSGKTRLALRVASRVLEGFEDGAWLVELAPLSDPGLVIRAVAFVLGVREGPGGSLLEVLSDHLRSRRLLLVLDNCEHLVGASASLAEALLRRCRNLSVLATSREALGVTGEAVFAVPPLALPDPRRPPAVEGLPEYEAARLFVERARAVNHGLSLTEENASAVAQVCYRLDGMPLAIELAAARAKALSIEQISSRLDDAFRLLKGGASRTAMARQRTLRATMDWSYGLLTEEERALLRRLSVFAGGFTLEAAEAVGAGGGIEEAGVLDLLASLVDKSLVPLEDRGGGARYRLLETVRQYASEKLGAEAEEKGAGGRHARYYLALAEEAEPELKGERQEEWLERLEGDNDNLRAAMRFLLDADEVDTSLRLAWALWLFWWYRSHHEEGRHYADEVLTKGYSLSVGQRAKVAWIRGVTSYGRESAEEAAQLCQESVNLFREAGDQTNLALTLMGASVTWLQCGYPERSSALLEEATALHRALGDPWGISVAVAHFGMVYLKRGVRERALPLLEEARAISGEIRNGIAGHMAAYNLALSAGAAGEHGQAVELHAEGLGFAMEVGDVANAAYSLEGLAQVAGARGEPERGARLFGASEALLETVGAPRYVHAQDEASYERAVEELRLRLGEEAFEAAWDQGREMSLERAVEYGLEEPESDEAAEEAPTSYPAGLSAREAEILGLVAKGLTNARIAEELYVSPRTVNWHLTSAYRKIGSHSRAEAARFALVHGLS</sequence>
<accession>A0A6J4QTH6</accession>
<evidence type="ECO:0000259" key="1">
    <source>
        <dbReference type="PROSITE" id="PS50043"/>
    </source>
</evidence>
<organism evidence="2">
    <name type="scientific">uncultured Rubrobacteraceae bacterium</name>
    <dbReference type="NCBI Taxonomy" id="349277"/>
    <lineage>
        <taxon>Bacteria</taxon>
        <taxon>Bacillati</taxon>
        <taxon>Actinomycetota</taxon>
        <taxon>Rubrobacteria</taxon>
        <taxon>Rubrobacterales</taxon>
        <taxon>Rubrobacteraceae</taxon>
        <taxon>environmental samples</taxon>
    </lineage>
</organism>
<name>A0A6J4QTH6_9ACTN</name>
<dbReference type="PROSITE" id="PS00622">
    <property type="entry name" value="HTH_LUXR_1"/>
    <property type="match status" value="1"/>
</dbReference>
<dbReference type="GO" id="GO:0003677">
    <property type="term" value="F:DNA binding"/>
    <property type="evidence" value="ECO:0007669"/>
    <property type="project" value="InterPro"/>
</dbReference>
<dbReference type="InterPro" id="IPR011990">
    <property type="entry name" value="TPR-like_helical_dom_sf"/>
</dbReference>
<dbReference type="AlphaFoldDB" id="A0A6J4QTH6"/>
<dbReference type="Gene3D" id="3.40.50.300">
    <property type="entry name" value="P-loop containing nucleotide triphosphate hydrolases"/>
    <property type="match status" value="1"/>
</dbReference>
<dbReference type="PROSITE" id="PS50043">
    <property type="entry name" value="HTH_LUXR_2"/>
    <property type="match status" value="1"/>
</dbReference>
<dbReference type="PRINTS" id="PR00038">
    <property type="entry name" value="HTHLUXR"/>
</dbReference>
<dbReference type="EMBL" id="CADCVF010000010">
    <property type="protein sequence ID" value="CAA9445905.1"/>
    <property type="molecule type" value="Genomic_DNA"/>
</dbReference>
<dbReference type="InterPro" id="IPR058852">
    <property type="entry name" value="HTH_77"/>
</dbReference>
<dbReference type="InterPro" id="IPR036388">
    <property type="entry name" value="WH-like_DNA-bd_sf"/>
</dbReference>
<dbReference type="PANTHER" id="PTHR47691">
    <property type="entry name" value="REGULATOR-RELATED"/>
    <property type="match status" value="1"/>
</dbReference>
<dbReference type="InterPro" id="IPR016032">
    <property type="entry name" value="Sig_transdc_resp-reg_C-effctor"/>
</dbReference>
<dbReference type="SMART" id="SM00421">
    <property type="entry name" value="HTH_LUXR"/>
    <property type="match status" value="1"/>
</dbReference>
<feature type="domain" description="HTH luxR-type" evidence="1">
    <location>
        <begin position="720"/>
        <end position="785"/>
    </location>
</feature>